<organism evidence="8 9">
    <name type="scientific">Marchantia polymorpha</name>
    <name type="common">Common liverwort</name>
    <name type="synonym">Marchantia aquatica</name>
    <dbReference type="NCBI Taxonomy" id="3197"/>
    <lineage>
        <taxon>Eukaryota</taxon>
        <taxon>Viridiplantae</taxon>
        <taxon>Streptophyta</taxon>
        <taxon>Embryophyta</taxon>
        <taxon>Marchantiophyta</taxon>
        <taxon>Marchantiopsida</taxon>
        <taxon>Marchantiidae</taxon>
        <taxon>Marchantiales</taxon>
        <taxon>Marchantiaceae</taxon>
        <taxon>Marchantia</taxon>
    </lineage>
</organism>
<dbReference type="SUPFAM" id="SSF56112">
    <property type="entry name" value="Protein kinase-like (PK-like)"/>
    <property type="match status" value="2"/>
</dbReference>
<feature type="region of interest" description="Disordered" evidence="6">
    <location>
        <begin position="1"/>
        <end position="72"/>
    </location>
</feature>
<keyword evidence="9" id="KW-1185">Reference proteome</keyword>
<feature type="domain" description="Protein kinase" evidence="7">
    <location>
        <begin position="86"/>
        <end position="356"/>
    </location>
</feature>
<dbReference type="GO" id="GO:0005524">
    <property type="term" value="F:ATP binding"/>
    <property type="evidence" value="ECO:0007669"/>
    <property type="project" value="UniProtKB-UniRule"/>
</dbReference>
<dbReference type="Proteomes" id="UP000244005">
    <property type="component" value="Unassembled WGS sequence"/>
</dbReference>
<evidence type="ECO:0000313" key="9">
    <source>
        <dbReference type="Proteomes" id="UP000244005"/>
    </source>
</evidence>
<dbReference type="AlphaFoldDB" id="A0A2R6XS90"/>
<feature type="domain" description="Protein kinase" evidence="7">
    <location>
        <begin position="417"/>
        <end position="678"/>
    </location>
</feature>
<accession>A0A2R6XS90</accession>
<gene>
    <name evidence="8" type="ORF">MARPO_0004s0223</name>
</gene>
<evidence type="ECO:0000256" key="6">
    <source>
        <dbReference type="SAM" id="MobiDB-lite"/>
    </source>
</evidence>
<evidence type="ECO:0000259" key="7">
    <source>
        <dbReference type="PROSITE" id="PS50011"/>
    </source>
</evidence>
<dbReference type="Pfam" id="PF00069">
    <property type="entry name" value="Pkinase"/>
    <property type="match status" value="2"/>
</dbReference>
<keyword evidence="4 5" id="KW-0067">ATP-binding</keyword>
<reference evidence="9" key="1">
    <citation type="journal article" date="2017" name="Cell">
        <title>Insights into land plant evolution garnered from the Marchantia polymorpha genome.</title>
        <authorList>
            <person name="Bowman J.L."/>
            <person name="Kohchi T."/>
            <person name="Yamato K.T."/>
            <person name="Jenkins J."/>
            <person name="Shu S."/>
            <person name="Ishizaki K."/>
            <person name="Yamaoka S."/>
            <person name="Nishihama R."/>
            <person name="Nakamura Y."/>
            <person name="Berger F."/>
            <person name="Adam C."/>
            <person name="Aki S.S."/>
            <person name="Althoff F."/>
            <person name="Araki T."/>
            <person name="Arteaga-Vazquez M.A."/>
            <person name="Balasubrmanian S."/>
            <person name="Barry K."/>
            <person name="Bauer D."/>
            <person name="Boehm C.R."/>
            <person name="Briginshaw L."/>
            <person name="Caballero-Perez J."/>
            <person name="Catarino B."/>
            <person name="Chen F."/>
            <person name="Chiyoda S."/>
            <person name="Chovatia M."/>
            <person name="Davies K.M."/>
            <person name="Delmans M."/>
            <person name="Demura T."/>
            <person name="Dierschke T."/>
            <person name="Dolan L."/>
            <person name="Dorantes-Acosta A.E."/>
            <person name="Eklund D.M."/>
            <person name="Florent S.N."/>
            <person name="Flores-Sandoval E."/>
            <person name="Fujiyama A."/>
            <person name="Fukuzawa H."/>
            <person name="Galik B."/>
            <person name="Grimanelli D."/>
            <person name="Grimwood J."/>
            <person name="Grossniklaus U."/>
            <person name="Hamada T."/>
            <person name="Haseloff J."/>
            <person name="Hetherington A.J."/>
            <person name="Higo A."/>
            <person name="Hirakawa Y."/>
            <person name="Hundley H.N."/>
            <person name="Ikeda Y."/>
            <person name="Inoue K."/>
            <person name="Inoue S.I."/>
            <person name="Ishida S."/>
            <person name="Jia Q."/>
            <person name="Kakita M."/>
            <person name="Kanazawa T."/>
            <person name="Kawai Y."/>
            <person name="Kawashima T."/>
            <person name="Kennedy M."/>
            <person name="Kinose K."/>
            <person name="Kinoshita T."/>
            <person name="Kohara Y."/>
            <person name="Koide E."/>
            <person name="Komatsu K."/>
            <person name="Kopischke S."/>
            <person name="Kubo M."/>
            <person name="Kyozuka J."/>
            <person name="Lagercrantz U."/>
            <person name="Lin S.S."/>
            <person name="Lindquist E."/>
            <person name="Lipzen A.M."/>
            <person name="Lu C.W."/>
            <person name="De Luna E."/>
            <person name="Martienssen R.A."/>
            <person name="Minamino N."/>
            <person name="Mizutani M."/>
            <person name="Mizutani M."/>
            <person name="Mochizuki N."/>
            <person name="Monte I."/>
            <person name="Mosher R."/>
            <person name="Nagasaki H."/>
            <person name="Nakagami H."/>
            <person name="Naramoto S."/>
            <person name="Nishitani K."/>
            <person name="Ohtani M."/>
            <person name="Okamoto T."/>
            <person name="Okumura M."/>
            <person name="Phillips J."/>
            <person name="Pollak B."/>
            <person name="Reinders A."/>
            <person name="Rovekamp M."/>
            <person name="Sano R."/>
            <person name="Sawa S."/>
            <person name="Schmid M.W."/>
            <person name="Shirakawa M."/>
            <person name="Solano R."/>
            <person name="Spunde A."/>
            <person name="Suetsugu N."/>
            <person name="Sugano S."/>
            <person name="Sugiyama A."/>
            <person name="Sun R."/>
            <person name="Suzuki Y."/>
            <person name="Takenaka M."/>
            <person name="Takezawa D."/>
            <person name="Tomogane H."/>
            <person name="Tsuzuki M."/>
            <person name="Ueda T."/>
            <person name="Umeda M."/>
            <person name="Ward J.M."/>
            <person name="Watanabe Y."/>
            <person name="Yazaki K."/>
            <person name="Yokoyama R."/>
            <person name="Yoshitake Y."/>
            <person name="Yotsui I."/>
            <person name="Zachgo S."/>
            <person name="Schmutz J."/>
        </authorList>
    </citation>
    <scope>NUCLEOTIDE SEQUENCE [LARGE SCALE GENOMIC DNA]</scope>
    <source>
        <strain evidence="9">Tak-1</strain>
    </source>
</reference>
<dbReference type="SMART" id="SM00220">
    <property type="entry name" value="S_TKc"/>
    <property type="match status" value="1"/>
</dbReference>
<proteinExistence type="predicted"/>
<name>A0A2R6XS90_MARPO</name>
<dbReference type="PROSITE" id="PS00108">
    <property type="entry name" value="PROTEIN_KINASE_ST"/>
    <property type="match status" value="1"/>
</dbReference>
<evidence type="ECO:0000256" key="3">
    <source>
        <dbReference type="ARBA" id="ARBA00022777"/>
    </source>
</evidence>
<keyword evidence="2 5" id="KW-0547">Nucleotide-binding</keyword>
<feature type="compositionally biased region" description="Acidic residues" evidence="6">
    <location>
        <begin position="13"/>
        <end position="35"/>
    </location>
</feature>
<evidence type="ECO:0000313" key="8">
    <source>
        <dbReference type="EMBL" id="PTQ48980.1"/>
    </source>
</evidence>
<evidence type="ECO:0000256" key="2">
    <source>
        <dbReference type="ARBA" id="ARBA00022741"/>
    </source>
</evidence>
<feature type="binding site" evidence="5">
    <location>
        <position position="116"/>
    </location>
    <ligand>
        <name>ATP</name>
        <dbReference type="ChEBI" id="CHEBI:30616"/>
    </ligand>
</feature>
<dbReference type="InterPro" id="IPR017441">
    <property type="entry name" value="Protein_kinase_ATP_BS"/>
</dbReference>
<dbReference type="PROSITE" id="PS50011">
    <property type="entry name" value="PROTEIN_KINASE_DOM"/>
    <property type="match status" value="2"/>
</dbReference>
<protein>
    <recommendedName>
        <fullName evidence="7">Protein kinase domain-containing protein</fullName>
    </recommendedName>
</protein>
<dbReference type="PANTHER" id="PTHR44167">
    <property type="entry name" value="OVARIAN-SPECIFIC SERINE/THREONINE-PROTEIN KINASE LOK-RELATED"/>
    <property type="match status" value="1"/>
</dbReference>
<dbReference type="PANTHER" id="PTHR44167:SF18">
    <property type="entry name" value="PROTEIN KINASE DOMAIN-CONTAINING PROTEIN"/>
    <property type="match status" value="1"/>
</dbReference>
<dbReference type="Gene3D" id="1.10.510.10">
    <property type="entry name" value="Transferase(Phosphotransferase) domain 1"/>
    <property type="match status" value="2"/>
</dbReference>
<evidence type="ECO:0000256" key="4">
    <source>
        <dbReference type="ARBA" id="ARBA00022840"/>
    </source>
</evidence>
<evidence type="ECO:0000256" key="1">
    <source>
        <dbReference type="ARBA" id="ARBA00022679"/>
    </source>
</evidence>
<keyword evidence="3" id="KW-0418">Kinase</keyword>
<sequence>MSWRNSSSGRTPEEEEADYDPDLDLESDTDYDSDERENSPPRRRRRHEDEAQPMREDPPRIQEDRDAEPPLDVKRLEADAEIDNHYKKVKVLGAGAYAVTHEVLDAKNPGVRYAMKIQEKPERDSASAESDGKQNHLRMYKEVVILNIVLPRHKNIICLKDLLLSKNNVYIVQELCQELNLEDFYPVADNSSGRMIFKQLVEAVHFMHQFGVVHADLKAENILFSKPDFSECKIIDFGLAVYKPEWATRRRNNFDASEWFSEEELVTDDDLYEQATPATDIESLGRILFSIMAGTEVPVLSEELMNLDDNPYEPRYEIFDESAADLLENVMCPMVFRPDEAVEAPDLGQVLQHPWLAGEEIPAPPEEFLALSQESVQSSMDFAILQSNLTALADLFKDWLKSPATVMRDIDDLTMYYEATRSMLRGTKVMECVDVRDESRVYALKVLARVGEDANMTEEEVMNQPFRIYNELLIRLRILPRHDHLVSIVDVLVQKDFVVVVSELCEGPTLEEFFPLARNGTARHIFKQLAETVRFMHEFGVVHMDLHCHHIVVTDEHFTHCKIVQFSKALYDSELATRGYMFFDREAGRWINGDLEFMALDANVEVDIRALGRILHSMMAGIHTEDTSNLPPPRLDLFDPHAADLLSKIGPSPFGPDENQWNHMTLLQICQHPWLLLT</sequence>
<feature type="compositionally biased region" description="Polar residues" evidence="6">
    <location>
        <begin position="1"/>
        <end position="10"/>
    </location>
</feature>
<dbReference type="InterPro" id="IPR000719">
    <property type="entry name" value="Prot_kinase_dom"/>
</dbReference>
<evidence type="ECO:0000256" key="5">
    <source>
        <dbReference type="PROSITE-ProRule" id="PRU10141"/>
    </source>
</evidence>
<dbReference type="PROSITE" id="PS00107">
    <property type="entry name" value="PROTEIN_KINASE_ATP"/>
    <property type="match status" value="1"/>
</dbReference>
<dbReference type="Gene3D" id="3.30.200.20">
    <property type="entry name" value="Phosphorylase Kinase, domain 1"/>
    <property type="match status" value="1"/>
</dbReference>
<dbReference type="GO" id="GO:0005737">
    <property type="term" value="C:cytoplasm"/>
    <property type="evidence" value="ECO:0000318"/>
    <property type="project" value="GO_Central"/>
</dbReference>
<dbReference type="GO" id="GO:0004674">
    <property type="term" value="F:protein serine/threonine kinase activity"/>
    <property type="evidence" value="ECO:0000318"/>
    <property type="project" value="GO_Central"/>
</dbReference>
<dbReference type="OrthoDB" id="4062651at2759"/>
<feature type="compositionally biased region" description="Basic and acidic residues" evidence="6">
    <location>
        <begin position="47"/>
        <end position="72"/>
    </location>
</feature>
<dbReference type="InterPro" id="IPR008271">
    <property type="entry name" value="Ser/Thr_kinase_AS"/>
</dbReference>
<dbReference type="Gramene" id="Mp3g14480.1">
    <property type="protein sequence ID" value="Mp3g14480.1.cds"/>
    <property type="gene ID" value="Mp3g14480"/>
</dbReference>
<dbReference type="InterPro" id="IPR011009">
    <property type="entry name" value="Kinase-like_dom_sf"/>
</dbReference>
<keyword evidence="1" id="KW-0808">Transferase</keyword>
<dbReference type="EMBL" id="KZ772676">
    <property type="protein sequence ID" value="PTQ48980.1"/>
    <property type="molecule type" value="Genomic_DNA"/>
</dbReference>